<gene>
    <name evidence="2" type="ORF">EJB05_49941</name>
</gene>
<feature type="transmembrane region" description="Helical" evidence="1">
    <location>
        <begin position="78"/>
        <end position="95"/>
    </location>
</feature>
<proteinExistence type="predicted"/>
<evidence type="ECO:0000256" key="1">
    <source>
        <dbReference type="SAM" id="Phobius"/>
    </source>
</evidence>
<dbReference type="Gramene" id="TVU06713">
    <property type="protein sequence ID" value="TVU06713"/>
    <property type="gene ID" value="EJB05_49941"/>
</dbReference>
<name>A0A5J9T5N4_9POAL</name>
<comment type="caution">
    <text evidence="2">The sequence shown here is derived from an EMBL/GenBank/DDBJ whole genome shotgun (WGS) entry which is preliminary data.</text>
</comment>
<sequence>MASLAATARGGEISFRMPAEAAEPAGAEHLQMEKMLNRFVRVVALGEWVGNAFGALAFLWATVVLLGGFCTSLRSPDFWLGTVMIFMEAFRYAAWRPRISYNR</sequence>
<dbReference type="EMBL" id="RWGY01000051">
    <property type="protein sequence ID" value="TVU06713.1"/>
    <property type="molecule type" value="Genomic_DNA"/>
</dbReference>
<evidence type="ECO:0000313" key="3">
    <source>
        <dbReference type="Proteomes" id="UP000324897"/>
    </source>
</evidence>
<keyword evidence="1" id="KW-0812">Transmembrane</keyword>
<protein>
    <submittedName>
        <fullName evidence="2">Uncharacterized protein</fullName>
    </submittedName>
</protein>
<reference evidence="2 3" key="1">
    <citation type="journal article" date="2019" name="Sci. Rep.">
        <title>A high-quality genome of Eragrostis curvula grass provides insights into Poaceae evolution and supports new strategies to enhance forage quality.</title>
        <authorList>
            <person name="Carballo J."/>
            <person name="Santos B.A.C.M."/>
            <person name="Zappacosta D."/>
            <person name="Garbus I."/>
            <person name="Selva J.P."/>
            <person name="Gallo C.A."/>
            <person name="Diaz A."/>
            <person name="Albertini E."/>
            <person name="Caccamo M."/>
            <person name="Echenique V."/>
        </authorList>
    </citation>
    <scope>NUCLEOTIDE SEQUENCE [LARGE SCALE GENOMIC DNA]</scope>
    <source>
        <strain evidence="3">cv. Victoria</strain>
        <tissue evidence="2">Leaf</tissue>
    </source>
</reference>
<evidence type="ECO:0000313" key="2">
    <source>
        <dbReference type="EMBL" id="TVU06713.1"/>
    </source>
</evidence>
<dbReference type="PANTHER" id="PTHR33115:SF43">
    <property type="entry name" value="BLE2 PROTEIN"/>
    <property type="match status" value="1"/>
</dbReference>
<feature type="transmembrane region" description="Helical" evidence="1">
    <location>
        <begin position="42"/>
        <end position="66"/>
    </location>
</feature>
<dbReference type="AlphaFoldDB" id="A0A5J9T5N4"/>
<organism evidence="2 3">
    <name type="scientific">Eragrostis curvula</name>
    <name type="common">weeping love grass</name>
    <dbReference type="NCBI Taxonomy" id="38414"/>
    <lineage>
        <taxon>Eukaryota</taxon>
        <taxon>Viridiplantae</taxon>
        <taxon>Streptophyta</taxon>
        <taxon>Embryophyta</taxon>
        <taxon>Tracheophyta</taxon>
        <taxon>Spermatophyta</taxon>
        <taxon>Magnoliopsida</taxon>
        <taxon>Liliopsida</taxon>
        <taxon>Poales</taxon>
        <taxon>Poaceae</taxon>
        <taxon>PACMAD clade</taxon>
        <taxon>Chloridoideae</taxon>
        <taxon>Eragrostideae</taxon>
        <taxon>Eragrostidinae</taxon>
        <taxon>Eragrostis</taxon>
    </lineage>
</organism>
<accession>A0A5J9T5N4</accession>
<keyword evidence="3" id="KW-1185">Reference proteome</keyword>
<dbReference type="Proteomes" id="UP000324897">
    <property type="component" value="Unassembled WGS sequence"/>
</dbReference>
<feature type="non-terminal residue" evidence="2">
    <location>
        <position position="1"/>
    </location>
</feature>
<keyword evidence="1" id="KW-0472">Membrane</keyword>
<keyword evidence="1" id="KW-1133">Transmembrane helix</keyword>
<dbReference type="OrthoDB" id="683358at2759"/>
<dbReference type="PANTHER" id="PTHR33115">
    <property type="entry name" value="ARM REPEAT SUPERFAMILY PROTEIN"/>
    <property type="match status" value="1"/>
</dbReference>